<protein>
    <submittedName>
        <fullName evidence="1">Uncharacterized protein</fullName>
    </submittedName>
</protein>
<gene>
    <name evidence="1" type="ORF">CYJ61_00370</name>
</gene>
<evidence type="ECO:0000313" key="2">
    <source>
        <dbReference type="Proteomes" id="UP000234905"/>
    </source>
</evidence>
<organism evidence="1 2">
    <name type="scientific">Gardnerella vaginalis</name>
    <dbReference type="NCBI Taxonomy" id="2702"/>
    <lineage>
        <taxon>Bacteria</taxon>
        <taxon>Bacillati</taxon>
        <taxon>Actinomycetota</taxon>
        <taxon>Actinomycetes</taxon>
        <taxon>Bifidobacteriales</taxon>
        <taxon>Bifidobacteriaceae</taxon>
        <taxon>Gardnerella</taxon>
    </lineage>
</organism>
<dbReference type="AlphaFoldDB" id="A0AAP8IU98"/>
<name>A0AAP8IU98_GARVA</name>
<comment type="caution">
    <text evidence="1">The sequence shown here is derived from an EMBL/GenBank/DDBJ whole genome shotgun (WGS) entry which is preliminary data.</text>
</comment>
<accession>A0AAP8IU98</accession>
<dbReference type="EMBL" id="PKJN01000001">
    <property type="protein sequence ID" value="PKZ59899.1"/>
    <property type="molecule type" value="Genomic_DNA"/>
</dbReference>
<proteinExistence type="predicted"/>
<reference evidence="1 2" key="1">
    <citation type="submission" date="2017-12" db="EMBL/GenBank/DDBJ databases">
        <title>Phylogenetic diversity of female urinary microbiome.</title>
        <authorList>
            <person name="Thomas-White K."/>
            <person name="Wolfe A.J."/>
        </authorList>
    </citation>
    <scope>NUCLEOTIDE SEQUENCE [LARGE SCALE GENOMIC DNA]</scope>
    <source>
        <strain evidence="1 2">UMB0682</strain>
    </source>
</reference>
<sequence>MLSTQARSTFVSIDEGRAELRGCALETKLWLVCADDLLERCNLARESNSERRACSELKAQCAFNASEVYLRLD</sequence>
<dbReference type="Proteomes" id="UP000234905">
    <property type="component" value="Unassembled WGS sequence"/>
</dbReference>
<evidence type="ECO:0000313" key="1">
    <source>
        <dbReference type="EMBL" id="PKZ59899.1"/>
    </source>
</evidence>